<organism evidence="1 2">
    <name type="scientific">Uliginosibacterium silvisoli</name>
    <dbReference type="NCBI Taxonomy" id="3114758"/>
    <lineage>
        <taxon>Bacteria</taxon>
        <taxon>Pseudomonadati</taxon>
        <taxon>Pseudomonadota</taxon>
        <taxon>Betaproteobacteria</taxon>
        <taxon>Rhodocyclales</taxon>
        <taxon>Zoogloeaceae</taxon>
        <taxon>Uliginosibacterium</taxon>
    </lineage>
</organism>
<dbReference type="PANTHER" id="PTHR43611">
    <property type="entry name" value="ALPHA-D-GLUCOSE 1-PHOSPHATE PHOSPHATASE"/>
    <property type="match status" value="1"/>
</dbReference>
<dbReference type="Pfam" id="PF00702">
    <property type="entry name" value="Hydrolase"/>
    <property type="match status" value="1"/>
</dbReference>
<dbReference type="CDD" id="cd02603">
    <property type="entry name" value="HAD_sEH-N_like"/>
    <property type="match status" value="1"/>
</dbReference>
<comment type="caution">
    <text evidence="1">The sequence shown here is derived from an EMBL/GenBank/DDBJ whole genome shotgun (WGS) entry which is preliminary data.</text>
</comment>
<evidence type="ECO:0000313" key="2">
    <source>
        <dbReference type="Proteomes" id="UP001331561"/>
    </source>
</evidence>
<keyword evidence="2" id="KW-1185">Reference proteome</keyword>
<gene>
    <name evidence="1" type="ORF">VVD49_14310</name>
</gene>
<dbReference type="PANTHER" id="PTHR43611:SF3">
    <property type="entry name" value="FLAVIN MONONUCLEOTIDE HYDROLASE 1, CHLOROPLATIC"/>
    <property type="match status" value="1"/>
</dbReference>
<evidence type="ECO:0000313" key="1">
    <source>
        <dbReference type="EMBL" id="MEC5386904.1"/>
    </source>
</evidence>
<dbReference type="Proteomes" id="UP001331561">
    <property type="component" value="Unassembled WGS sequence"/>
</dbReference>
<dbReference type="InterPro" id="IPR023198">
    <property type="entry name" value="PGP-like_dom2"/>
</dbReference>
<proteinExistence type="predicted"/>
<dbReference type="PRINTS" id="PR00413">
    <property type="entry name" value="HADHALOGNASE"/>
</dbReference>
<accession>A0ABU6K4Q3</accession>
<protein>
    <submittedName>
        <fullName evidence="1">HAD family phosphatase</fullName>
    </submittedName>
</protein>
<name>A0ABU6K4Q3_9RHOO</name>
<dbReference type="NCBIfam" id="TIGR01509">
    <property type="entry name" value="HAD-SF-IA-v3"/>
    <property type="match status" value="1"/>
</dbReference>
<reference evidence="1 2" key="1">
    <citation type="submission" date="2024-01" db="EMBL/GenBank/DDBJ databases">
        <title>Uliginosibacterium soil sp. nov.</title>
        <authorList>
            <person name="Lv Y."/>
        </authorList>
    </citation>
    <scope>NUCLEOTIDE SEQUENCE [LARGE SCALE GENOMIC DNA]</scope>
    <source>
        <strain evidence="1 2">H3</strain>
    </source>
</reference>
<dbReference type="RefSeq" id="WP_327599860.1">
    <property type="nucleotide sequence ID" value="NZ_JAYXHS010000002.1"/>
</dbReference>
<dbReference type="SFLD" id="SFLDS00003">
    <property type="entry name" value="Haloacid_Dehalogenase"/>
    <property type="match status" value="1"/>
</dbReference>
<dbReference type="InterPro" id="IPR036412">
    <property type="entry name" value="HAD-like_sf"/>
</dbReference>
<sequence>MSATSAIDTVVFDLGNVLIPWDIRWLLRKIFDTETAIESFIDEAGIMAWHAQQDAGYPVAQAVAEHSEKHPQHAHAIRALYERWHDTMKPAFPESVTLLRELKAKGFRLYALSNFSAELFAISRDGYDFWDAFEGIVLSGEERVNKPDPRIYQILFERFAITPEKAVFLDDSLPNVEASRALGMRAIHFKDAAGARPQLRDLGLPV</sequence>
<dbReference type="EMBL" id="JAYXHS010000002">
    <property type="protein sequence ID" value="MEC5386904.1"/>
    <property type="molecule type" value="Genomic_DNA"/>
</dbReference>
<dbReference type="Gene3D" id="3.40.50.1000">
    <property type="entry name" value="HAD superfamily/HAD-like"/>
    <property type="match status" value="1"/>
</dbReference>
<dbReference type="SFLD" id="SFLDG01129">
    <property type="entry name" value="C1.5:_HAD__Beta-PGM__Phosphata"/>
    <property type="match status" value="1"/>
</dbReference>
<dbReference type="InterPro" id="IPR023214">
    <property type="entry name" value="HAD_sf"/>
</dbReference>
<dbReference type="InterPro" id="IPR006439">
    <property type="entry name" value="HAD-SF_hydro_IA"/>
</dbReference>
<dbReference type="SUPFAM" id="SSF56784">
    <property type="entry name" value="HAD-like"/>
    <property type="match status" value="1"/>
</dbReference>
<dbReference type="Gene3D" id="1.10.150.240">
    <property type="entry name" value="Putative phosphatase, domain 2"/>
    <property type="match status" value="1"/>
</dbReference>